<reference evidence="2 3" key="1">
    <citation type="submission" date="2017-02" db="EMBL/GenBank/DDBJ databases">
        <title>Draft genome of Saccharomonospora sp. 154.</title>
        <authorList>
            <person name="Alonso-Carmona G.S."/>
            <person name="De La Haba R."/>
            <person name="Vera-Gargallo B."/>
            <person name="Sandoval-Trujillo A.H."/>
            <person name="Ramirez-Duran N."/>
            <person name="Ventosa A."/>
        </authorList>
    </citation>
    <scope>NUCLEOTIDE SEQUENCE [LARGE SCALE GENOMIC DNA]</scope>
    <source>
        <strain evidence="2 3">LRS4.154</strain>
    </source>
</reference>
<proteinExistence type="predicted"/>
<evidence type="ECO:0008006" key="4">
    <source>
        <dbReference type="Google" id="ProtNLM"/>
    </source>
</evidence>
<evidence type="ECO:0000313" key="3">
    <source>
        <dbReference type="Proteomes" id="UP000192591"/>
    </source>
</evidence>
<keyword evidence="3" id="KW-1185">Reference proteome</keyword>
<gene>
    <name evidence="2" type="ORF">B1813_18920</name>
</gene>
<dbReference type="AlphaFoldDB" id="A0A1V8ZZ08"/>
<dbReference type="Proteomes" id="UP000192591">
    <property type="component" value="Unassembled WGS sequence"/>
</dbReference>
<sequence length="127" mass="13729">MTSTRSRSRASAKAAGARFERAIADHLAAHVDDRIDRRPKTGAKDRGDIGGVRTTGGGRVVLECKDTARPNLAQHHAEAETARSNDDAIAALLIHKRHGVSDPGRQWVTCTVNDLVALLTGHRPEEH</sequence>
<accession>A0A1V8ZZ08</accession>
<evidence type="ECO:0000256" key="1">
    <source>
        <dbReference type="SAM" id="MobiDB-lite"/>
    </source>
</evidence>
<protein>
    <recommendedName>
        <fullName evidence="4">Holliday junction resolvase</fullName>
    </recommendedName>
</protein>
<feature type="region of interest" description="Disordered" evidence="1">
    <location>
        <begin position="33"/>
        <end position="56"/>
    </location>
</feature>
<dbReference type="RefSeq" id="WP_081194165.1">
    <property type="nucleotide sequence ID" value="NZ_MWIH01000008.1"/>
</dbReference>
<organism evidence="2 3">
    <name type="scientific">Saccharomonospora piscinae</name>
    <dbReference type="NCBI Taxonomy" id="687388"/>
    <lineage>
        <taxon>Bacteria</taxon>
        <taxon>Bacillati</taxon>
        <taxon>Actinomycetota</taxon>
        <taxon>Actinomycetes</taxon>
        <taxon>Pseudonocardiales</taxon>
        <taxon>Pseudonocardiaceae</taxon>
        <taxon>Saccharomonospora</taxon>
    </lineage>
</organism>
<dbReference type="EMBL" id="MWIH01000008">
    <property type="protein sequence ID" value="OQO89914.1"/>
    <property type="molecule type" value="Genomic_DNA"/>
</dbReference>
<evidence type="ECO:0000313" key="2">
    <source>
        <dbReference type="EMBL" id="OQO89914.1"/>
    </source>
</evidence>
<dbReference type="STRING" id="1962155.B1813_18920"/>
<comment type="caution">
    <text evidence="2">The sequence shown here is derived from an EMBL/GenBank/DDBJ whole genome shotgun (WGS) entry which is preliminary data.</text>
</comment>
<name>A0A1V8ZZ08_SACPI</name>
<feature type="compositionally biased region" description="Basic and acidic residues" evidence="1">
    <location>
        <begin position="33"/>
        <end position="48"/>
    </location>
</feature>